<gene>
    <name evidence="1" type="ORF">GCM10007940_47910</name>
</gene>
<reference evidence="1" key="2">
    <citation type="submission" date="2023-01" db="EMBL/GenBank/DDBJ databases">
        <title>Draft genome sequence of Portibacter lacus strain NBRC 108769.</title>
        <authorList>
            <person name="Sun Q."/>
            <person name="Mori K."/>
        </authorList>
    </citation>
    <scope>NUCLEOTIDE SEQUENCE</scope>
    <source>
        <strain evidence="1">NBRC 108769</strain>
    </source>
</reference>
<name>A0AA37WIR9_9BACT</name>
<dbReference type="RefSeq" id="WP_235295012.1">
    <property type="nucleotide sequence ID" value="NZ_BSOH01000037.1"/>
</dbReference>
<organism evidence="1 2">
    <name type="scientific">Portibacter lacus</name>
    <dbReference type="NCBI Taxonomy" id="1099794"/>
    <lineage>
        <taxon>Bacteria</taxon>
        <taxon>Pseudomonadati</taxon>
        <taxon>Bacteroidota</taxon>
        <taxon>Saprospiria</taxon>
        <taxon>Saprospirales</taxon>
        <taxon>Haliscomenobacteraceae</taxon>
        <taxon>Portibacter</taxon>
    </lineage>
</organism>
<dbReference type="EMBL" id="BSOH01000037">
    <property type="protein sequence ID" value="GLR20175.1"/>
    <property type="molecule type" value="Genomic_DNA"/>
</dbReference>
<comment type="caution">
    <text evidence="1">The sequence shown here is derived from an EMBL/GenBank/DDBJ whole genome shotgun (WGS) entry which is preliminary data.</text>
</comment>
<dbReference type="Proteomes" id="UP001156666">
    <property type="component" value="Unassembled WGS sequence"/>
</dbReference>
<dbReference type="AlphaFoldDB" id="A0AA37WIR9"/>
<protein>
    <submittedName>
        <fullName evidence="1">Uncharacterized protein</fullName>
    </submittedName>
</protein>
<proteinExistence type="predicted"/>
<reference evidence="1" key="1">
    <citation type="journal article" date="2014" name="Int. J. Syst. Evol. Microbiol.">
        <title>Complete genome sequence of Corynebacterium casei LMG S-19264T (=DSM 44701T), isolated from a smear-ripened cheese.</title>
        <authorList>
            <consortium name="US DOE Joint Genome Institute (JGI-PGF)"/>
            <person name="Walter F."/>
            <person name="Albersmeier A."/>
            <person name="Kalinowski J."/>
            <person name="Ruckert C."/>
        </authorList>
    </citation>
    <scope>NUCLEOTIDE SEQUENCE</scope>
    <source>
        <strain evidence="1">NBRC 108769</strain>
    </source>
</reference>
<keyword evidence="2" id="KW-1185">Reference proteome</keyword>
<sequence>MGEFENESDILKTNISHGENAESTATMAPPTLQLQANNAPGNQAIENGISLSEAKRIIIDATDGWGTDESAIYDAIRRCSSRSGLKSDGAVLSALAGDMDGHELWKAYLLMEYGSESNYPSSISALWKATKGAGTNEDGVFAALDSMDLQTKKSFGLKYILQWELSGDDLQKALDLITTQDSIQGNTFGSEQSGEEELVITEDKLRALIGSQFTGAESNGLRTAMVTLYSKPGGTVLQEAISQIENIRGLSPGSGLSQYTKAMAKQTAGVDHYKKHKEESGHVYDHAVDNPSPALNTSEHPDFTGSNAQLRFGKILGDVFGIDAVFGSLISPTGGMAGPGNERVPLVEDGSAVATHGAVHDAAGYLYNCHGIGPGYDYLGREPGADTSNPLAGQTNMDWWIQEYDKRDLDVDLIERFLNSKAHIGAAFAKHYDQLTLDQKKEILGTLCGTMSLTLKLAGISNTDRVAKVRELMNASNSTDQRILADHYYNNDTFGSVLAASDLDHIMRPHATKAVYDAYIERMMRRYDHY</sequence>
<evidence type="ECO:0000313" key="1">
    <source>
        <dbReference type="EMBL" id="GLR20175.1"/>
    </source>
</evidence>
<evidence type="ECO:0000313" key="2">
    <source>
        <dbReference type="Proteomes" id="UP001156666"/>
    </source>
</evidence>
<accession>A0AA37WIR9</accession>